<evidence type="ECO:0000313" key="1">
    <source>
        <dbReference type="EMBL" id="RID75920.1"/>
    </source>
</evidence>
<organism evidence="1 2">
    <name type="scientific">Brassica campestris</name>
    <name type="common">Field mustard</name>
    <dbReference type="NCBI Taxonomy" id="3711"/>
    <lineage>
        <taxon>Eukaryota</taxon>
        <taxon>Viridiplantae</taxon>
        <taxon>Streptophyta</taxon>
        <taxon>Embryophyta</taxon>
        <taxon>Tracheophyta</taxon>
        <taxon>Spermatophyta</taxon>
        <taxon>Magnoliopsida</taxon>
        <taxon>eudicotyledons</taxon>
        <taxon>Gunneridae</taxon>
        <taxon>Pentapetalae</taxon>
        <taxon>rosids</taxon>
        <taxon>malvids</taxon>
        <taxon>Brassicales</taxon>
        <taxon>Brassicaceae</taxon>
        <taxon>Brassiceae</taxon>
        <taxon>Brassica</taxon>
    </lineage>
</organism>
<reference evidence="1 2" key="1">
    <citation type="submission" date="2018-06" db="EMBL/GenBank/DDBJ databases">
        <title>WGS assembly of Brassica rapa FPsc.</title>
        <authorList>
            <person name="Bowman J."/>
            <person name="Kohchi T."/>
            <person name="Yamato K."/>
            <person name="Jenkins J."/>
            <person name="Shu S."/>
            <person name="Ishizaki K."/>
            <person name="Yamaoka S."/>
            <person name="Nishihama R."/>
            <person name="Nakamura Y."/>
            <person name="Berger F."/>
            <person name="Adam C."/>
            <person name="Aki S."/>
            <person name="Althoff F."/>
            <person name="Araki T."/>
            <person name="Arteaga-Vazquez M."/>
            <person name="Balasubrmanian S."/>
            <person name="Bauer D."/>
            <person name="Boehm C."/>
            <person name="Briginshaw L."/>
            <person name="Caballero-Perez J."/>
            <person name="Catarino B."/>
            <person name="Chen F."/>
            <person name="Chiyoda S."/>
            <person name="Chovatia M."/>
            <person name="Davies K."/>
            <person name="Delmans M."/>
            <person name="Demura T."/>
            <person name="Dierschke T."/>
            <person name="Dolan L."/>
            <person name="Dorantes-Acosta A."/>
            <person name="Eklund D."/>
            <person name="Florent S."/>
            <person name="Flores-Sandoval E."/>
            <person name="Fujiyama A."/>
            <person name="Fukuzawa H."/>
            <person name="Galik B."/>
            <person name="Grimanelli D."/>
            <person name="Grimwood J."/>
            <person name="Grossniklaus U."/>
            <person name="Hamada T."/>
            <person name="Haseloff J."/>
            <person name="Hetherington A."/>
            <person name="Higo A."/>
            <person name="Hirakawa Y."/>
            <person name="Hundley H."/>
            <person name="Ikeda Y."/>
            <person name="Inoue K."/>
            <person name="Inoue S."/>
            <person name="Ishida S."/>
            <person name="Jia Q."/>
            <person name="Kakita M."/>
            <person name="Kanazawa T."/>
            <person name="Kawai Y."/>
            <person name="Kawashima T."/>
            <person name="Kennedy M."/>
            <person name="Kinose K."/>
            <person name="Kinoshita T."/>
            <person name="Kohara Y."/>
            <person name="Koide E."/>
            <person name="Komatsu K."/>
            <person name="Kopischke S."/>
            <person name="Kubo M."/>
            <person name="Kyozuka J."/>
            <person name="Lagercrantz U."/>
            <person name="Lin S."/>
            <person name="Lindquist E."/>
            <person name="Lipzen A."/>
            <person name="Lu C."/>
            <person name="Luna E."/>
            <person name="Martienssen R."/>
            <person name="Minamino N."/>
            <person name="Mizutani M."/>
            <person name="Mizutani M."/>
            <person name="Mochizuki N."/>
            <person name="Monte I."/>
            <person name="Mosher R."/>
            <person name="Nagasaki H."/>
            <person name="Nakagami H."/>
            <person name="Naramoto S."/>
            <person name="Nishitani K."/>
            <person name="Ohtani M."/>
            <person name="Okamoto T."/>
            <person name="Okumura M."/>
            <person name="Phillips J."/>
            <person name="Pollak B."/>
            <person name="Reinders A."/>
            <person name="Roevekamp M."/>
            <person name="Sano R."/>
            <person name="Sawa S."/>
            <person name="Schmid M."/>
            <person name="Shirakawa M."/>
            <person name="Solano R."/>
            <person name="Spunde A."/>
            <person name="Suetsugu N."/>
            <person name="Sugano S."/>
            <person name="Sugiyama A."/>
            <person name="Sun R."/>
            <person name="Suzuki Y."/>
            <person name="Takenaka M."/>
            <person name="Takezawa D."/>
            <person name="Tomogane H."/>
            <person name="Tsuzuki M."/>
            <person name="Ueda T."/>
            <person name="Umeda M."/>
            <person name="Ward J."/>
            <person name="Watanabe Y."/>
            <person name="Yazaki K."/>
            <person name="Yokoyama R."/>
            <person name="Yoshitake Y."/>
            <person name="Yotsui I."/>
            <person name="Zachgo S."/>
            <person name="Schmutz J."/>
        </authorList>
    </citation>
    <scope>NUCLEOTIDE SEQUENCE [LARGE SCALE GENOMIC DNA]</scope>
    <source>
        <strain evidence="2">cv. B-3</strain>
    </source>
</reference>
<name>A0A398AK11_BRACM</name>
<dbReference type="AlphaFoldDB" id="A0A398AK11"/>
<dbReference type="Proteomes" id="UP000264353">
    <property type="component" value="Chromosome A2"/>
</dbReference>
<protein>
    <submittedName>
        <fullName evidence="1">Uncharacterized protein</fullName>
    </submittedName>
</protein>
<gene>
    <name evidence="1" type="ORF">BRARA_B02933</name>
</gene>
<proteinExistence type="predicted"/>
<sequence length="64" mass="7595">MSKSDMVTKPETNIMHVSDWRGSYFQIDIYSSYTNKNVRRNQQQKQTSIVSNGRRSCLSMYYFS</sequence>
<evidence type="ECO:0000313" key="2">
    <source>
        <dbReference type="Proteomes" id="UP000264353"/>
    </source>
</evidence>
<dbReference type="EMBL" id="CM010629">
    <property type="protein sequence ID" value="RID75920.1"/>
    <property type="molecule type" value="Genomic_DNA"/>
</dbReference>
<accession>A0A398AK11</accession>